<proteinExistence type="predicted"/>
<evidence type="ECO:0000313" key="2">
    <source>
        <dbReference type="Proteomes" id="UP000002431"/>
    </source>
</evidence>
<accession>Q1IZL7</accession>
<protein>
    <submittedName>
        <fullName evidence="1">Uncharacterized protein</fullName>
    </submittedName>
</protein>
<dbReference type="STRING" id="319795.Dgeo_1017"/>
<sequence length="100" mass="11667">MLTAREEAVRRPCRRWNKYSTLCFWRNDSRFLNGQHSTAPEREKQDAVGVGAFGFSLPKLRRRPQACPCRGLAKADAARLLRQPEGLVRVLRYFAPYHHR</sequence>
<evidence type="ECO:0000313" key="1">
    <source>
        <dbReference type="EMBL" id="ABF45317.1"/>
    </source>
</evidence>
<reference evidence="1" key="1">
    <citation type="submission" date="2006-04" db="EMBL/GenBank/DDBJ databases">
        <title>Complete sequence of chromosome of Deinococcus geothermalis DSM 11300.</title>
        <authorList>
            <consortium name="US DOE Joint Genome Institute"/>
            <person name="Copeland A."/>
            <person name="Lucas S."/>
            <person name="Lapidus A."/>
            <person name="Barry K."/>
            <person name="Detter J.C."/>
            <person name="Glavina del Rio T."/>
            <person name="Hammon N."/>
            <person name="Israni S."/>
            <person name="Dalin E."/>
            <person name="Tice H."/>
            <person name="Pitluck S."/>
            <person name="Brettin T."/>
            <person name="Bruce D."/>
            <person name="Han C."/>
            <person name="Tapia R."/>
            <person name="Saunders E."/>
            <person name="Gilna P."/>
            <person name="Schmutz J."/>
            <person name="Larimer F."/>
            <person name="Land M."/>
            <person name="Hauser L."/>
            <person name="Kyrpides N."/>
            <person name="Kim E."/>
            <person name="Daly M.J."/>
            <person name="Fredrickson J.K."/>
            <person name="Makarova K.S."/>
            <person name="Gaidamakova E.K."/>
            <person name="Zhai M."/>
            <person name="Richardson P."/>
        </authorList>
    </citation>
    <scope>NUCLEOTIDE SEQUENCE</scope>
    <source>
        <strain evidence="1">DSM 11300</strain>
    </source>
</reference>
<dbReference type="HOGENOM" id="CLU_2301197_0_0_0"/>
<gene>
    <name evidence="1" type="ordered locus">Dgeo_1017</name>
</gene>
<dbReference type="AlphaFoldDB" id="Q1IZL7"/>
<name>Q1IZL7_DEIGD</name>
<dbReference type="Proteomes" id="UP000002431">
    <property type="component" value="Chromosome"/>
</dbReference>
<dbReference type="EMBL" id="CP000359">
    <property type="protein sequence ID" value="ABF45317.1"/>
    <property type="molecule type" value="Genomic_DNA"/>
</dbReference>
<keyword evidence="2" id="KW-1185">Reference proteome</keyword>
<organism evidence="1 2">
    <name type="scientific">Deinococcus geothermalis (strain DSM 11300 / CIP 105573 / AG-3a)</name>
    <dbReference type="NCBI Taxonomy" id="319795"/>
    <lineage>
        <taxon>Bacteria</taxon>
        <taxon>Thermotogati</taxon>
        <taxon>Deinococcota</taxon>
        <taxon>Deinococci</taxon>
        <taxon>Deinococcales</taxon>
        <taxon>Deinococcaceae</taxon>
        <taxon>Deinococcus</taxon>
    </lineage>
</organism>
<dbReference type="KEGG" id="dge:Dgeo_1017"/>